<sequence length="423" mass="49953">MPNFFDFMRVDKQIKWNEKLWVSHAWGSQGNPNSGLYALICDFYQLPFHRYSRFFGYKEIFAELLENIRKIPKEEFKFCLDYLLIDESQDFPKEFFELIELVVKKKIYAAGDVFQNIFAKTDSNTKNIVDINLRQCYRTDPRTLMFAHGLELGLFELEKLQWFSNEQWKLLGYEIKKNNKRTITLTRTPNIRFSEEENYESVKLVEDTSEEKICELVNQIRVENETVKLGEIAIIFVNQKTDIFQRMDSLTNRILMDLNLDVVRGYEEKQTYENKIYVTNANNVKGLEFPFVICVVDDFSADYQFRSSLYTMITRSFLRSYILLNNWPELSSIKKGLMKINADREIEVSKPNRDQLATIKRKINLLNLSNAKSIGELFDEELVKKGVLKETSKQKIKELFKHSGLTYTLGEFSRFVDSVKNLY</sequence>
<dbReference type="InterPro" id="IPR000212">
    <property type="entry name" value="DNA_helicase_UvrD/REP"/>
</dbReference>
<dbReference type="Pfam" id="PF13538">
    <property type="entry name" value="UvrD_C_2"/>
    <property type="match status" value="1"/>
</dbReference>
<gene>
    <name evidence="2" type="ORF">E5987_12535</name>
</gene>
<dbReference type="InterPro" id="IPR027417">
    <property type="entry name" value="P-loop_NTPase"/>
</dbReference>
<dbReference type="GO" id="GO:0005524">
    <property type="term" value="F:ATP binding"/>
    <property type="evidence" value="ECO:0007669"/>
    <property type="project" value="InterPro"/>
</dbReference>
<dbReference type="EMBL" id="WSRP01000079">
    <property type="protein sequence ID" value="MVX57999.1"/>
    <property type="molecule type" value="Genomic_DNA"/>
</dbReference>
<reference evidence="2 3" key="1">
    <citation type="submission" date="2019-12" db="EMBL/GenBank/DDBJ databases">
        <title>Microbes associate with the intestines of laboratory mice.</title>
        <authorList>
            <person name="Navarre W."/>
            <person name="Wong E."/>
        </authorList>
    </citation>
    <scope>NUCLEOTIDE SEQUENCE [LARGE SCALE GENOMIC DNA]</scope>
    <source>
        <strain evidence="2 3">NM82_D38</strain>
    </source>
</reference>
<feature type="domain" description="UvrD-like helicase C-terminal" evidence="1">
    <location>
        <begin position="276"/>
        <end position="322"/>
    </location>
</feature>
<proteinExistence type="predicted"/>
<dbReference type="PANTHER" id="PTHR11070">
    <property type="entry name" value="UVRD / RECB / PCRA DNA HELICASE FAMILY MEMBER"/>
    <property type="match status" value="1"/>
</dbReference>
<protein>
    <recommendedName>
        <fullName evidence="1">UvrD-like helicase C-terminal domain-containing protein</fullName>
    </recommendedName>
</protein>
<accession>A0A6L6YM57</accession>
<keyword evidence="3" id="KW-1185">Reference proteome</keyword>
<dbReference type="Proteomes" id="UP000472580">
    <property type="component" value="Unassembled WGS sequence"/>
</dbReference>
<evidence type="ECO:0000313" key="3">
    <source>
        <dbReference type="Proteomes" id="UP000472580"/>
    </source>
</evidence>
<evidence type="ECO:0000313" key="2">
    <source>
        <dbReference type="EMBL" id="MVX57999.1"/>
    </source>
</evidence>
<name>A0A6L6YM57_9BURK</name>
<dbReference type="GO" id="GO:0003678">
    <property type="term" value="F:DNA helicase activity"/>
    <property type="evidence" value="ECO:0007669"/>
    <property type="project" value="InterPro"/>
</dbReference>
<dbReference type="SUPFAM" id="SSF52540">
    <property type="entry name" value="P-loop containing nucleoside triphosphate hydrolases"/>
    <property type="match status" value="1"/>
</dbReference>
<comment type="caution">
    <text evidence="2">The sequence shown here is derived from an EMBL/GenBank/DDBJ whole genome shotgun (WGS) entry which is preliminary data.</text>
</comment>
<dbReference type="GO" id="GO:0003677">
    <property type="term" value="F:DNA binding"/>
    <property type="evidence" value="ECO:0007669"/>
    <property type="project" value="InterPro"/>
</dbReference>
<evidence type="ECO:0000259" key="1">
    <source>
        <dbReference type="Pfam" id="PF13538"/>
    </source>
</evidence>
<organism evidence="2 3">
    <name type="scientific">Parasutterella muris</name>
    <dbReference type="NCBI Taxonomy" id="2565572"/>
    <lineage>
        <taxon>Bacteria</taxon>
        <taxon>Pseudomonadati</taxon>
        <taxon>Pseudomonadota</taxon>
        <taxon>Betaproteobacteria</taxon>
        <taxon>Burkholderiales</taxon>
        <taxon>Sutterellaceae</taxon>
        <taxon>Parasutterella</taxon>
    </lineage>
</organism>
<dbReference type="InterPro" id="IPR027785">
    <property type="entry name" value="UvrD-like_helicase_C"/>
</dbReference>
<dbReference type="Gene3D" id="3.40.50.300">
    <property type="entry name" value="P-loop containing nucleotide triphosphate hydrolases"/>
    <property type="match status" value="2"/>
</dbReference>
<dbReference type="AlphaFoldDB" id="A0A6L6YM57"/>
<dbReference type="OrthoDB" id="7066673at2"/>